<keyword evidence="2" id="KW-1185">Reference proteome</keyword>
<evidence type="ECO:0000313" key="2">
    <source>
        <dbReference type="Proteomes" id="UP000466586"/>
    </source>
</evidence>
<dbReference type="RefSeq" id="WP_160842811.1">
    <property type="nucleotide sequence ID" value="NZ_WVHT01000001.1"/>
</dbReference>
<evidence type="ECO:0008006" key="3">
    <source>
        <dbReference type="Google" id="ProtNLM"/>
    </source>
</evidence>
<gene>
    <name evidence="1" type="ORF">GS399_01520</name>
</gene>
<comment type="caution">
    <text evidence="1">The sequence shown here is derived from an EMBL/GenBank/DDBJ whole genome shotgun (WGS) entry which is preliminary data.</text>
</comment>
<reference evidence="1 2" key="1">
    <citation type="submission" date="2019-11" db="EMBL/GenBank/DDBJ databases">
        <title>Pedobacter sp. HMF7647 Genome sequencing and assembly.</title>
        <authorList>
            <person name="Kang H."/>
            <person name="Kim H."/>
            <person name="Joh K."/>
        </authorList>
    </citation>
    <scope>NUCLEOTIDE SEQUENCE [LARGE SCALE GENOMIC DNA]</scope>
    <source>
        <strain evidence="1 2">HMF7647</strain>
    </source>
</reference>
<evidence type="ECO:0000313" key="1">
    <source>
        <dbReference type="EMBL" id="MXV49635.1"/>
    </source>
</evidence>
<dbReference type="Proteomes" id="UP000466586">
    <property type="component" value="Unassembled WGS sequence"/>
</dbReference>
<dbReference type="EMBL" id="WVHT01000001">
    <property type="protein sequence ID" value="MXV49635.1"/>
    <property type="molecule type" value="Genomic_DNA"/>
</dbReference>
<proteinExistence type="predicted"/>
<sequence length="124" mass="13853">MKAKNLVIVFLITFMASCGAEVVAIFIPLLSAVRWDSDRNSQFFFFTVANEGKNESDFSGNEVDDGGSVRSFEGHYKNYDVNFTFTSGPEETVKYTGKFIKDANPQRMEVTGTNGVKLKITRSQ</sequence>
<protein>
    <recommendedName>
        <fullName evidence="3">Lipoprotein</fullName>
    </recommendedName>
</protein>
<name>A0A7K1Y4X9_9SPHI</name>
<dbReference type="PROSITE" id="PS51257">
    <property type="entry name" value="PROKAR_LIPOPROTEIN"/>
    <property type="match status" value="1"/>
</dbReference>
<organism evidence="1 2">
    <name type="scientific">Hufsiella arboris</name>
    <dbReference type="NCBI Taxonomy" id="2695275"/>
    <lineage>
        <taxon>Bacteria</taxon>
        <taxon>Pseudomonadati</taxon>
        <taxon>Bacteroidota</taxon>
        <taxon>Sphingobacteriia</taxon>
        <taxon>Sphingobacteriales</taxon>
        <taxon>Sphingobacteriaceae</taxon>
        <taxon>Hufsiella</taxon>
    </lineage>
</organism>
<dbReference type="AlphaFoldDB" id="A0A7K1Y4X9"/>
<accession>A0A7K1Y4X9</accession>